<dbReference type="GO" id="GO:0032204">
    <property type="term" value="P:regulation of telomere maintenance"/>
    <property type="evidence" value="ECO:0007669"/>
    <property type="project" value="UniProtKB-ARBA"/>
</dbReference>
<organism evidence="11 12">
    <name type="scientific">Polypedilum vanderplanki</name>
    <name type="common">Sleeping chironomid midge</name>
    <dbReference type="NCBI Taxonomy" id="319348"/>
    <lineage>
        <taxon>Eukaryota</taxon>
        <taxon>Metazoa</taxon>
        <taxon>Ecdysozoa</taxon>
        <taxon>Arthropoda</taxon>
        <taxon>Hexapoda</taxon>
        <taxon>Insecta</taxon>
        <taxon>Pterygota</taxon>
        <taxon>Neoptera</taxon>
        <taxon>Endopterygota</taxon>
        <taxon>Diptera</taxon>
        <taxon>Nematocera</taxon>
        <taxon>Chironomoidea</taxon>
        <taxon>Chironomidae</taxon>
        <taxon>Chironominae</taxon>
        <taxon>Polypedilum</taxon>
        <taxon>Polypedilum</taxon>
    </lineage>
</organism>
<dbReference type="GO" id="GO:0070522">
    <property type="term" value="C:ERCC4-ERCC1 complex"/>
    <property type="evidence" value="ECO:0007669"/>
    <property type="project" value="TreeGrafter"/>
</dbReference>
<keyword evidence="5" id="KW-0234">DNA repair</keyword>
<evidence type="ECO:0000256" key="4">
    <source>
        <dbReference type="ARBA" id="ARBA00023125"/>
    </source>
</evidence>
<feature type="region of interest" description="Disordered" evidence="9">
    <location>
        <begin position="20"/>
        <end position="50"/>
    </location>
</feature>
<gene>
    <name evidence="11" type="ORF">PVAND_009922</name>
</gene>
<dbReference type="OrthoDB" id="10262814at2759"/>
<dbReference type="PANTHER" id="PTHR12749">
    <property type="entry name" value="EXCISION REPAIR CROSS-COMPLEMENTING 1 ERCC1"/>
    <property type="match status" value="1"/>
</dbReference>
<dbReference type="Pfam" id="PF03834">
    <property type="entry name" value="Rad10"/>
    <property type="match status" value="1"/>
</dbReference>
<dbReference type="EMBL" id="JADBJN010000001">
    <property type="protein sequence ID" value="KAG5680414.1"/>
    <property type="molecule type" value="Genomic_DNA"/>
</dbReference>
<evidence type="ECO:0000256" key="5">
    <source>
        <dbReference type="ARBA" id="ARBA00023204"/>
    </source>
</evidence>
<dbReference type="GO" id="GO:0006312">
    <property type="term" value="P:mitotic recombination"/>
    <property type="evidence" value="ECO:0007669"/>
    <property type="project" value="TreeGrafter"/>
</dbReference>
<dbReference type="InterPro" id="IPR004579">
    <property type="entry name" value="ERCC1/RAD10/SWI10"/>
</dbReference>
<dbReference type="InterPro" id="IPR011335">
    <property type="entry name" value="Restrct_endonuc-II-like"/>
</dbReference>
<keyword evidence="3" id="KW-0227">DNA damage</keyword>
<keyword evidence="12" id="KW-1185">Reference proteome</keyword>
<feature type="compositionally biased region" description="Basic and acidic residues" evidence="9">
    <location>
        <begin position="41"/>
        <end position="50"/>
    </location>
</feature>
<evidence type="ECO:0000256" key="1">
    <source>
        <dbReference type="ARBA" id="ARBA00004123"/>
    </source>
</evidence>
<feature type="compositionally biased region" description="Polar residues" evidence="9">
    <location>
        <begin position="30"/>
        <end position="40"/>
    </location>
</feature>
<evidence type="ECO:0000313" key="11">
    <source>
        <dbReference type="EMBL" id="KAG5680414.1"/>
    </source>
</evidence>
<sequence>MDLLDDSFDKVIFDVEIPEDSKQKSEIQAGPSTSSASVSKQNEKSQENQPEKEVVIYVGNAIQVNPCQKGNPLLKSINSIPWEFNEKLIPDYVVGKRACVLFLSVKYHQLKPDYIHERLRQLRKNYELRILLVHVDIKEPHNALKHLTRICLLADFTLMLAWSYEEAGKIIETYKMFENASAERIQEKQETDSYQNVVNALTSIKSINKTDAMTLLNNFGTLENLIQASENQLYSCVGLGPKKAQKLHKLLNQNFLK</sequence>
<dbReference type="Gene3D" id="3.40.50.10130">
    <property type="match status" value="1"/>
</dbReference>
<dbReference type="PANTHER" id="PTHR12749:SF0">
    <property type="entry name" value="DNA EXCISION REPAIR PROTEIN ERCC-1"/>
    <property type="match status" value="1"/>
</dbReference>
<dbReference type="NCBIfam" id="TIGR00597">
    <property type="entry name" value="rad10"/>
    <property type="match status" value="1"/>
</dbReference>
<comment type="subcellular location">
    <subcellularLocation>
        <location evidence="1">Nucleus</location>
    </subcellularLocation>
</comment>
<comment type="caution">
    <text evidence="11">The sequence shown here is derived from an EMBL/GenBank/DDBJ whole genome shotgun (WGS) entry which is preliminary data.</text>
</comment>
<dbReference type="GO" id="GO:0070914">
    <property type="term" value="P:UV-damage excision repair"/>
    <property type="evidence" value="ECO:0007669"/>
    <property type="project" value="TreeGrafter"/>
</dbReference>
<dbReference type="InterPro" id="IPR010994">
    <property type="entry name" value="RuvA_2-like"/>
</dbReference>
<dbReference type="SUPFAM" id="SSF52980">
    <property type="entry name" value="Restriction endonuclease-like"/>
    <property type="match status" value="1"/>
</dbReference>
<feature type="domain" description="ERCC1-like central" evidence="10">
    <location>
        <begin position="62"/>
        <end position="175"/>
    </location>
</feature>
<dbReference type="GO" id="GO:0006289">
    <property type="term" value="P:nucleotide-excision repair"/>
    <property type="evidence" value="ECO:0007669"/>
    <property type="project" value="UniProtKB-ARBA"/>
</dbReference>
<dbReference type="GO" id="GO:0006302">
    <property type="term" value="P:double-strand break repair"/>
    <property type="evidence" value="ECO:0007669"/>
    <property type="project" value="UniProtKB-ARBA"/>
</dbReference>
<dbReference type="GO" id="GO:0000110">
    <property type="term" value="C:nucleotide-excision repair factor 1 complex"/>
    <property type="evidence" value="ECO:0007669"/>
    <property type="project" value="TreeGrafter"/>
</dbReference>
<comment type="function">
    <text evidence="7">Non-catalytic component of a structure-specific DNA repair endonuclease responsible for the 5'-incision during DNA repair. Responsible, in conjunction with SLX4, for the first step in the repair of interstrand cross-links (ICL). Participates in the processing of anaphase bridge-generating DNA structures, which consist in incompletely processed DNA lesions arising during S or G2 phase, and can result in cytokinesis failure. Also required for homology-directed repair (HDR) of DNA double-strand breaks, in conjunction with SLX4.</text>
</comment>
<comment type="similarity">
    <text evidence="2">Belongs to the ERCC1/RAD10/SWI10 family.</text>
</comment>
<accession>A0A9J6CFM7</accession>
<keyword evidence="6" id="KW-0539">Nucleus</keyword>
<dbReference type="SUPFAM" id="SSF47781">
    <property type="entry name" value="RuvA domain 2-like"/>
    <property type="match status" value="1"/>
</dbReference>
<dbReference type="GO" id="GO:0003684">
    <property type="term" value="F:damaged DNA binding"/>
    <property type="evidence" value="ECO:0007669"/>
    <property type="project" value="InterPro"/>
</dbReference>
<evidence type="ECO:0000313" key="12">
    <source>
        <dbReference type="Proteomes" id="UP001107558"/>
    </source>
</evidence>
<dbReference type="AlphaFoldDB" id="A0A9J6CFM7"/>
<evidence type="ECO:0000259" key="10">
    <source>
        <dbReference type="Pfam" id="PF03834"/>
    </source>
</evidence>
<dbReference type="FunFam" id="1.10.150.20:FF:000017">
    <property type="entry name" value="DNA excision repair protein ERCC-1"/>
    <property type="match status" value="1"/>
</dbReference>
<evidence type="ECO:0000256" key="9">
    <source>
        <dbReference type="SAM" id="MobiDB-lite"/>
    </source>
</evidence>
<evidence type="ECO:0000256" key="8">
    <source>
        <dbReference type="ARBA" id="ARBA00071993"/>
    </source>
</evidence>
<dbReference type="GO" id="GO:0003697">
    <property type="term" value="F:single-stranded DNA binding"/>
    <property type="evidence" value="ECO:0007669"/>
    <property type="project" value="TreeGrafter"/>
</dbReference>
<dbReference type="FunFam" id="3.40.50.10130:FF:000001">
    <property type="entry name" value="DNA excision repair protein ERCC-1"/>
    <property type="match status" value="1"/>
</dbReference>
<dbReference type="InterPro" id="IPR047260">
    <property type="entry name" value="ERCC1-like_central_dom"/>
</dbReference>
<reference evidence="11" key="1">
    <citation type="submission" date="2021-03" db="EMBL/GenBank/DDBJ databases">
        <title>Chromosome level genome of the anhydrobiotic midge Polypedilum vanderplanki.</title>
        <authorList>
            <person name="Yoshida Y."/>
            <person name="Kikawada T."/>
            <person name="Gusev O."/>
        </authorList>
    </citation>
    <scope>NUCLEOTIDE SEQUENCE</scope>
    <source>
        <strain evidence="11">NIAS01</strain>
        <tissue evidence="11">Whole body or cell culture</tissue>
    </source>
</reference>
<evidence type="ECO:0000256" key="7">
    <source>
        <dbReference type="ARBA" id="ARBA00054210"/>
    </source>
</evidence>
<name>A0A9J6CFM7_POLVA</name>
<evidence type="ECO:0000256" key="2">
    <source>
        <dbReference type="ARBA" id="ARBA00008283"/>
    </source>
</evidence>
<evidence type="ECO:0000256" key="6">
    <source>
        <dbReference type="ARBA" id="ARBA00023242"/>
    </source>
</evidence>
<proteinExistence type="inferred from homology"/>
<evidence type="ECO:0000256" key="3">
    <source>
        <dbReference type="ARBA" id="ARBA00022763"/>
    </source>
</evidence>
<dbReference type="Proteomes" id="UP001107558">
    <property type="component" value="Chromosome 1"/>
</dbReference>
<protein>
    <recommendedName>
        <fullName evidence="8">DNA excision repair protein ERCC-1</fullName>
    </recommendedName>
</protein>
<dbReference type="CDD" id="cd22325">
    <property type="entry name" value="ERCC1_C-like"/>
    <property type="match status" value="1"/>
</dbReference>
<keyword evidence="4" id="KW-0238">DNA-binding</keyword>
<dbReference type="Gene3D" id="1.10.150.20">
    <property type="entry name" value="5' to 3' exonuclease, C-terminal subdomain"/>
    <property type="match status" value="1"/>
</dbReference>
<dbReference type="Pfam" id="PF14520">
    <property type="entry name" value="HHH_5"/>
    <property type="match status" value="1"/>
</dbReference>